<dbReference type="InterPro" id="IPR013517">
    <property type="entry name" value="FG-GAP"/>
</dbReference>
<dbReference type="Proteomes" id="UP000288351">
    <property type="component" value="Unassembled WGS sequence"/>
</dbReference>
<proteinExistence type="predicted"/>
<dbReference type="Pfam" id="PF13517">
    <property type="entry name" value="FG-GAP_3"/>
    <property type="match status" value="1"/>
</dbReference>
<evidence type="ECO:0000256" key="2">
    <source>
        <dbReference type="SAM" id="MobiDB-lite"/>
    </source>
</evidence>
<comment type="caution">
    <text evidence="3">The sequence shown here is derived from an EMBL/GenBank/DDBJ whole genome shotgun (WGS) entry which is preliminary data.</text>
</comment>
<accession>A0A401R5T7</accession>
<protein>
    <recommendedName>
        <fullName evidence="5">VCBS repeat-containing protein</fullName>
    </recommendedName>
</protein>
<dbReference type="AlphaFoldDB" id="A0A401R5T7"/>
<feature type="region of interest" description="Disordered" evidence="2">
    <location>
        <begin position="59"/>
        <end position="105"/>
    </location>
</feature>
<evidence type="ECO:0008006" key="5">
    <source>
        <dbReference type="Google" id="ProtNLM"/>
    </source>
</evidence>
<gene>
    <name evidence="3" type="ORF">SALB_05777</name>
</gene>
<dbReference type="Gene3D" id="2.130.10.130">
    <property type="entry name" value="Integrin alpha, N-terminal"/>
    <property type="match status" value="2"/>
</dbReference>
<keyword evidence="1" id="KW-0732">Signal</keyword>
<name>A0A401R5T7_STRNR</name>
<dbReference type="InterPro" id="IPR028994">
    <property type="entry name" value="Integrin_alpha_N"/>
</dbReference>
<dbReference type="PANTHER" id="PTHR44103:SF1">
    <property type="entry name" value="PROPROTEIN CONVERTASE P"/>
    <property type="match status" value="1"/>
</dbReference>
<reference evidence="3 4" key="1">
    <citation type="journal article" date="2019" name="Microbiol. Resour. Announc.">
        <title>Draft Genome Sequence of the Most Traditional epsilon-Poly-l-Lysine Producer, Streptomyces albulus NBRC14147.</title>
        <authorList>
            <person name="Yamanaka K."/>
            <person name="Hamano Y."/>
        </authorList>
    </citation>
    <scope>NUCLEOTIDE SEQUENCE [LARGE SCALE GENOMIC DNA]</scope>
    <source>
        <strain evidence="3 4">NBRC 14147</strain>
    </source>
</reference>
<evidence type="ECO:0000313" key="4">
    <source>
        <dbReference type="Proteomes" id="UP000288351"/>
    </source>
</evidence>
<evidence type="ECO:0000256" key="1">
    <source>
        <dbReference type="ARBA" id="ARBA00022729"/>
    </source>
</evidence>
<sequence>MHSCTHPVNRPVLSLLPVGGTLTSAAPVRIGGARSRRARHLAACTTLVLCAATLLSAPASAEDRPTAPNRQTTAHRPVDDRQPTLLRPPRTGERRGVAGEGRAVATAKAPPRFDLNGDGASEVLYRAQDGGVRVVLSDGSAVGGFNLGGSAGEMFKDIVPVGDQDGNGTMEILSLSSDGTLAIRSSYATSDATEPHWSGKGWNEYNKILAPGDLTGDHKTDLLARAPSGELYLYRSNGRLVAPFAARVKVGGGWQVYDQIVGVNDANGDGYGDLYARTPGGDLYFYAGTGDAAVPFKARVKVGYGFGIYNQLLSVDDYDGDGYGDLLARSTAGELFLYRSGGAGQLLARDRLGSGWGVASLFAGAGSNPYLGKSELLGLDTRGSLFYYHALNNGMLSARQPMSREGEFTGARLFFASSLDGNGRGDVFQIYDGGLYNYEHPSGTDPAFLGPGWDIYSTVFGPGDLDGDGKGDLLARDRAGVLYLYPGDGTGYRVGGRIRIGAGWNAYDALVGAGDFTGDGRSDIVARTPGGALSLYAGTGVAGAPFKAPVHLGGGWNAYVRLAAPGDIDGDGRADLLAVDSRGDLYRYLADGTGRFTPRVKIGNGWNTYSGLF</sequence>
<organism evidence="3 4">
    <name type="scientific">Streptomyces noursei</name>
    <name type="common">Streptomyces albulus</name>
    <dbReference type="NCBI Taxonomy" id="1971"/>
    <lineage>
        <taxon>Bacteria</taxon>
        <taxon>Bacillati</taxon>
        <taxon>Actinomycetota</taxon>
        <taxon>Actinomycetes</taxon>
        <taxon>Kitasatosporales</taxon>
        <taxon>Streptomycetaceae</taxon>
        <taxon>Streptomyces</taxon>
    </lineage>
</organism>
<dbReference type="SUPFAM" id="SSF69318">
    <property type="entry name" value="Integrin alpha N-terminal domain"/>
    <property type="match status" value="2"/>
</dbReference>
<evidence type="ECO:0000313" key="3">
    <source>
        <dbReference type="EMBL" id="GCB93001.1"/>
    </source>
</evidence>
<dbReference type="PANTHER" id="PTHR44103">
    <property type="entry name" value="PROPROTEIN CONVERTASE P"/>
    <property type="match status" value="1"/>
</dbReference>
<dbReference type="EMBL" id="BHXC01000007">
    <property type="protein sequence ID" value="GCB93001.1"/>
    <property type="molecule type" value="Genomic_DNA"/>
</dbReference>